<evidence type="ECO:0000313" key="1">
    <source>
        <dbReference type="EMBL" id="MQL70436.1"/>
    </source>
</evidence>
<dbReference type="AlphaFoldDB" id="A0A843TJM7"/>
<name>A0A843TJM7_COLES</name>
<sequence>MVLGGLALAVDRRRQFVKNQKAEGSDYVHLSTGGLLLSTGAGLPELLIFGLVASVDRGTPAVDRQCLGRTGCFLTGCICRQVLACCRQRVVVCTPELDGIAGSDKIREGCFLGFLQLDLATDPIPSYDTHQQSETLSLPNFVENFGFEFVILAQFGIESPSCFRKCSGHHRVKYRRKPPPSFTH</sequence>
<proteinExistence type="predicted"/>
<protein>
    <submittedName>
        <fullName evidence="1">Uncharacterized protein</fullName>
    </submittedName>
</protein>
<keyword evidence="2" id="KW-1185">Reference proteome</keyword>
<comment type="caution">
    <text evidence="1">The sequence shown here is derived from an EMBL/GenBank/DDBJ whole genome shotgun (WGS) entry which is preliminary data.</text>
</comment>
<accession>A0A843TJM7</accession>
<dbReference type="EMBL" id="NMUH01000068">
    <property type="protein sequence ID" value="MQL70436.1"/>
    <property type="molecule type" value="Genomic_DNA"/>
</dbReference>
<evidence type="ECO:0000313" key="2">
    <source>
        <dbReference type="Proteomes" id="UP000652761"/>
    </source>
</evidence>
<gene>
    <name evidence="1" type="ORF">Taro_002773</name>
</gene>
<dbReference type="Proteomes" id="UP000652761">
    <property type="component" value="Unassembled WGS sequence"/>
</dbReference>
<organism evidence="1 2">
    <name type="scientific">Colocasia esculenta</name>
    <name type="common">Wild taro</name>
    <name type="synonym">Arum esculentum</name>
    <dbReference type="NCBI Taxonomy" id="4460"/>
    <lineage>
        <taxon>Eukaryota</taxon>
        <taxon>Viridiplantae</taxon>
        <taxon>Streptophyta</taxon>
        <taxon>Embryophyta</taxon>
        <taxon>Tracheophyta</taxon>
        <taxon>Spermatophyta</taxon>
        <taxon>Magnoliopsida</taxon>
        <taxon>Liliopsida</taxon>
        <taxon>Araceae</taxon>
        <taxon>Aroideae</taxon>
        <taxon>Colocasieae</taxon>
        <taxon>Colocasia</taxon>
    </lineage>
</organism>
<reference evidence="1" key="1">
    <citation type="submission" date="2017-07" db="EMBL/GenBank/DDBJ databases">
        <title>Taro Niue Genome Assembly and Annotation.</title>
        <authorList>
            <person name="Atibalentja N."/>
            <person name="Keating K."/>
            <person name="Fields C.J."/>
        </authorList>
    </citation>
    <scope>NUCLEOTIDE SEQUENCE</scope>
    <source>
        <strain evidence="1">Niue_2</strain>
        <tissue evidence="1">Leaf</tissue>
    </source>
</reference>